<dbReference type="GO" id="GO:0004422">
    <property type="term" value="F:hypoxanthine phosphoribosyltransferase activity"/>
    <property type="evidence" value="ECO:0007669"/>
    <property type="project" value="TreeGrafter"/>
</dbReference>
<dbReference type="InterPro" id="IPR050408">
    <property type="entry name" value="HGPRT"/>
</dbReference>
<feature type="domain" description="Phosphoribosyltransferase" evidence="1">
    <location>
        <begin position="21"/>
        <end position="155"/>
    </location>
</feature>
<reference evidence="2" key="1">
    <citation type="journal article" date="2015" name="Nature">
        <title>Complex archaea that bridge the gap between prokaryotes and eukaryotes.</title>
        <authorList>
            <person name="Spang A."/>
            <person name="Saw J.H."/>
            <person name="Jorgensen S.L."/>
            <person name="Zaremba-Niedzwiedzka K."/>
            <person name="Martijn J."/>
            <person name="Lind A.E."/>
            <person name="van Eijk R."/>
            <person name="Schleper C."/>
            <person name="Guy L."/>
            <person name="Ettema T.J."/>
        </authorList>
    </citation>
    <scope>NUCLEOTIDE SEQUENCE</scope>
</reference>
<proteinExistence type="predicted"/>
<evidence type="ECO:0000313" key="2">
    <source>
        <dbReference type="EMBL" id="KKN75306.1"/>
    </source>
</evidence>
<protein>
    <recommendedName>
        <fullName evidence="1">Phosphoribosyltransferase domain-containing protein</fullName>
    </recommendedName>
</protein>
<sequence>MLLSSQQIRETITRVGFEVEQKYSTLESHEALVVIGVLNGAAFFTCDLTREIRAISVEVGFMQLSSYGSSTKSSGQVKIDMLPNIGVKGKHVLVVEDILDTGATIKKIREVFEGLEPASLEIAVFADKGLTEEKVDYVAFEVPSNEFLIGYGMDSSGLLRNLTDVLVVE</sequence>
<evidence type="ECO:0000259" key="1">
    <source>
        <dbReference type="Pfam" id="PF00156"/>
    </source>
</evidence>
<dbReference type="GO" id="GO:0046100">
    <property type="term" value="P:hypoxanthine metabolic process"/>
    <property type="evidence" value="ECO:0007669"/>
    <property type="project" value="TreeGrafter"/>
</dbReference>
<dbReference type="Gene3D" id="3.40.50.2020">
    <property type="match status" value="1"/>
</dbReference>
<dbReference type="InterPro" id="IPR029057">
    <property type="entry name" value="PRTase-like"/>
</dbReference>
<dbReference type="SUPFAM" id="SSF53271">
    <property type="entry name" value="PRTase-like"/>
    <property type="match status" value="1"/>
</dbReference>
<dbReference type="GO" id="GO:0032264">
    <property type="term" value="P:IMP salvage"/>
    <property type="evidence" value="ECO:0007669"/>
    <property type="project" value="TreeGrafter"/>
</dbReference>
<dbReference type="PANTHER" id="PTHR43340">
    <property type="entry name" value="HYPOXANTHINE-GUANINE PHOSPHORIBOSYLTRANSFERASE"/>
    <property type="match status" value="1"/>
</dbReference>
<gene>
    <name evidence="2" type="ORF">LCGC14_0381580</name>
</gene>
<accession>A0A0F9VPC4</accession>
<dbReference type="InterPro" id="IPR000836">
    <property type="entry name" value="PRTase_dom"/>
</dbReference>
<comment type="caution">
    <text evidence="2">The sequence shown here is derived from an EMBL/GenBank/DDBJ whole genome shotgun (WGS) entry which is preliminary data.</text>
</comment>
<dbReference type="EMBL" id="LAZR01000312">
    <property type="protein sequence ID" value="KKN75306.1"/>
    <property type="molecule type" value="Genomic_DNA"/>
</dbReference>
<dbReference type="PANTHER" id="PTHR43340:SF1">
    <property type="entry name" value="HYPOXANTHINE PHOSPHORIBOSYLTRANSFERASE"/>
    <property type="match status" value="1"/>
</dbReference>
<dbReference type="GO" id="GO:0000287">
    <property type="term" value="F:magnesium ion binding"/>
    <property type="evidence" value="ECO:0007669"/>
    <property type="project" value="TreeGrafter"/>
</dbReference>
<dbReference type="CDD" id="cd06223">
    <property type="entry name" value="PRTases_typeI"/>
    <property type="match status" value="1"/>
</dbReference>
<dbReference type="Pfam" id="PF00156">
    <property type="entry name" value="Pribosyltran"/>
    <property type="match status" value="1"/>
</dbReference>
<dbReference type="GO" id="GO:0005829">
    <property type="term" value="C:cytosol"/>
    <property type="evidence" value="ECO:0007669"/>
    <property type="project" value="TreeGrafter"/>
</dbReference>
<dbReference type="GO" id="GO:0006178">
    <property type="term" value="P:guanine salvage"/>
    <property type="evidence" value="ECO:0007669"/>
    <property type="project" value="TreeGrafter"/>
</dbReference>
<name>A0A0F9VPC4_9ZZZZ</name>
<organism evidence="2">
    <name type="scientific">marine sediment metagenome</name>
    <dbReference type="NCBI Taxonomy" id="412755"/>
    <lineage>
        <taxon>unclassified sequences</taxon>
        <taxon>metagenomes</taxon>
        <taxon>ecological metagenomes</taxon>
    </lineage>
</organism>
<dbReference type="GO" id="GO:0032263">
    <property type="term" value="P:GMP salvage"/>
    <property type="evidence" value="ECO:0007669"/>
    <property type="project" value="TreeGrafter"/>
</dbReference>
<dbReference type="AlphaFoldDB" id="A0A0F9VPC4"/>